<feature type="domain" description="Major facilitator superfamily (MFS) profile" evidence="5">
    <location>
        <begin position="20"/>
        <end position="399"/>
    </location>
</feature>
<feature type="transmembrane region" description="Helical" evidence="4">
    <location>
        <begin position="107"/>
        <end position="125"/>
    </location>
</feature>
<proteinExistence type="predicted"/>
<dbReference type="PANTHER" id="PTHR43129:SF1">
    <property type="entry name" value="FOSMIDOMYCIN RESISTANCE PROTEIN"/>
    <property type="match status" value="1"/>
</dbReference>
<dbReference type="SUPFAM" id="SSF103473">
    <property type="entry name" value="MFS general substrate transporter"/>
    <property type="match status" value="1"/>
</dbReference>
<dbReference type="CDD" id="cd17478">
    <property type="entry name" value="MFS_FsR"/>
    <property type="match status" value="1"/>
</dbReference>
<sequence>MTTGIETADKHAAEQTVFSIIMAVSFSHLLNDTMQSLIPALYPMIKTGYGLDFTQIGLLGLVFQVTASLLQPLIGIYTDKRPLPYSLAAGMGFTLIGLLLLAYAHAYWVLLLGAGVVGLGSAVFHPESSRVARLASGGRHGLAQSLFQVGGNFGSAIGPLAAAFIVLPRGQTSVAWFSVAALTGMIILWRVGVWYSNHRRTTAGRKVKHQAVVLPRAKVILSIAVLAMLVFSKYVYMTSLSSYYTFYMIERFQVSVQEAQILLFVFLGAVAIGTVAGGPIVDWFGTKFTIWFSILGALPFTLALPYAGYTWTIVLTFVIGIILASAFSAIVVFAQELVPGRVGMIAGLFFGFAFGVGGIGAAGLGMVADRMGIVFVYQLCSYLPLLGLLTVFLPDLGKGRRHATATK</sequence>
<feature type="transmembrane region" description="Helical" evidence="4">
    <location>
        <begin position="12"/>
        <end position="30"/>
    </location>
</feature>
<feature type="transmembrane region" description="Helical" evidence="4">
    <location>
        <begin position="146"/>
        <end position="167"/>
    </location>
</feature>
<dbReference type="InterPro" id="IPR011701">
    <property type="entry name" value="MFS"/>
</dbReference>
<evidence type="ECO:0000256" key="2">
    <source>
        <dbReference type="ARBA" id="ARBA00022989"/>
    </source>
</evidence>
<evidence type="ECO:0000313" key="7">
    <source>
        <dbReference type="Proteomes" id="UP000582090"/>
    </source>
</evidence>
<feature type="transmembrane region" description="Helical" evidence="4">
    <location>
        <begin position="261"/>
        <end position="281"/>
    </location>
</feature>
<dbReference type="Gene3D" id="1.20.1250.20">
    <property type="entry name" value="MFS general substrate transporter like domains"/>
    <property type="match status" value="2"/>
</dbReference>
<evidence type="ECO:0000256" key="4">
    <source>
        <dbReference type="SAM" id="Phobius"/>
    </source>
</evidence>
<keyword evidence="3 4" id="KW-0472">Membrane</keyword>
<feature type="transmembrane region" description="Helical" evidence="4">
    <location>
        <begin position="313"/>
        <end position="333"/>
    </location>
</feature>
<evidence type="ECO:0000259" key="5">
    <source>
        <dbReference type="PROSITE" id="PS50850"/>
    </source>
</evidence>
<organism evidence="6 7">
    <name type="scientific">Rhizobium metallidurans</name>
    <dbReference type="NCBI Taxonomy" id="1265931"/>
    <lineage>
        <taxon>Bacteria</taxon>
        <taxon>Pseudomonadati</taxon>
        <taxon>Pseudomonadota</taxon>
        <taxon>Alphaproteobacteria</taxon>
        <taxon>Hyphomicrobiales</taxon>
        <taxon>Rhizobiaceae</taxon>
        <taxon>Rhizobium/Agrobacterium group</taxon>
        <taxon>Rhizobium</taxon>
    </lineage>
</organism>
<dbReference type="Pfam" id="PF07690">
    <property type="entry name" value="MFS_1"/>
    <property type="match status" value="1"/>
</dbReference>
<protein>
    <submittedName>
        <fullName evidence="6">FSR family fosmidomycin resistance protein-like MFS transporter</fullName>
    </submittedName>
</protein>
<dbReference type="GO" id="GO:0005886">
    <property type="term" value="C:plasma membrane"/>
    <property type="evidence" value="ECO:0007669"/>
    <property type="project" value="TreeGrafter"/>
</dbReference>
<dbReference type="InterPro" id="IPR036259">
    <property type="entry name" value="MFS_trans_sf"/>
</dbReference>
<dbReference type="GO" id="GO:0022857">
    <property type="term" value="F:transmembrane transporter activity"/>
    <property type="evidence" value="ECO:0007669"/>
    <property type="project" value="InterPro"/>
</dbReference>
<feature type="transmembrane region" description="Helical" evidence="4">
    <location>
        <begin position="50"/>
        <end position="70"/>
    </location>
</feature>
<feature type="transmembrane region" description="Helical" evidence="4">
    <location>
        <begin position="288"/>
        <end position="307"/>
    </location>
</feature>
<dbReference type="PANTHER" id="PTHR43129">
    <property type="entry name" value="FOSMIDOMYCIN RESISTANCE PROTEIN"/>
    <property type="match status" value="1"/>
</dbReference>
<dbReference type="AlphaFoldDB" id="A0A7W6CN18"/>
<feature type="transmembrane region" description="Helical" evidence="4">
    <location>
        <begin position="374"/>
        <end position="393"/>
    </location>
</feature>
<dbReference type="EMBL" id="JACIDW010000002">
    <property type="protein sequence ID" value="MBB3963271.1"/>
    <property type="molecule type" value="Genomic_DNA"/>
</dbReference>
<reference evidence="6 7" key="1">
    <citation type="submission" date="2020-08" db="EMBL/GenBank/DDBJ databases">
        <title>Genomic Encyclopedia of Type Strains, Phase IV (KMG-IV): sequencing the most valuable type-strain genomes for metagenomic binning, comparative biology and taxonomic classification.</title>
        <authorList>
            <person name="Goeker M."/>
        </authorList>
    </citation>
    <scope>NUCLEOTIDE SEQUENCE [LARGE SCALE GENOMIC DNA]</scope>
    <source>
        <strain evidence="6 7">DSM 26575</strain>
    </source>
</reference>
<gene>
    <name evidence="6" type="ORF">GGQ67_000896</name>
</gene>
<dbReference type="Proteomes" id="UP000582090">
    <property type="component" value="Unassembled WGS sequence"/>
</dbReference>
<evidence type="ECO:0000256" key="3">
    <source>
        <dbReference type="ARBA" id="ARBA00023136"/>
    </source>
</evidence>
<feature type="transmembrane region" description="Helical" evidence="4">
    <location>
        <begin position="345"/>
        <end position="368"/>
    </location>
</feature>
<feature type="transmembrane region" description="Helical" evidence="4">
    <location>
        <begin position="173"/>
        <end position="196"/>
    </location>
</feature>
<dbReference type="PROSITE" id="PS50850">
    <property type="entry name" value="MFS"/>
    <property type="match status" value="1"/>
</dbReference>
<dbReference type="InterPro" id="IPR020846">
    <property type="entry name" value="MFS_dom"/>
</dbReference>
<feature type="transmembrane region" description="Helical" evidence="4">
    <location>
        <begin position="217"/>
        <end position="236"/>
    </location>
</feature>
<accession>A0A7W6CN18</accession>
<keyword evidence="2 4" id="KW-1133">Transmembrane helix</keyword>
<keyword evidence="7" id="KW-1185">Reference proteome</keyword>
<keyword evidence="1 4" id="KW-0812">Transmembrane</keyword>
<name>A0A7W6CN18_9HYPH</name>
<evidence type="ECO:0000256" key="1">
    <source>
        <dbReference type="ARBA" id="ARBA00022692"/>
    </source>
</evidence>
<evidence type="ECO:0000313" key="6">
    <source>
        <dbReference type="EMBL" id="MBB3963271.1"/>
    </source>
</evidence>
<feature type="transmembrane region" description="Helical" evidence="4">
    <location>
        <begin position="82"/>
        <end position="101"/>
    </location>
</feature>
<comment type="caution">
    <text evidence="6">The sequence shown here is derived from an EMBL/GenBank/DDBJ whole genome shotgun (WGS) entry which is preliminary data.</text>
</comment>